<evidence type="ECO:0000256" key="3">
    <source>
        <dbReference type="ARBA" id="ARBA00022833"/>
    </source>
</evidence>
<keyword evidence="6" id="KW-1185">Reference proteome</keyword>
<keyword evidence="3" id="KW-0862">Zinc</keyword>
<proteinExistence type="predicted"/>
<dbReference type="SMART" id="SM01328">
    <property type="entry name" value="zf-3CxxC"/>
    <property type="match status" value="1"/>
</dbReference>
<comment type="caution">
    <text evidence="5">The sequence shown here is derived from an EMBL/GenBank/DDBJ whole genome shotgun (WGS) entry which is preliminary data.</text>
</comment>
<dbReference type="Pfam" id="PF17180">
    <property type="entry name" value="Zn_ribbon_3CxxC_2"/>
    <property type="match status" value="1"/>
</dbReference>
<keyword evidence="1" id="KW-0479">Metal-binding</keyword>
<evidence type="ECO:0000259" key="4">
    <source>
        <dbReference type="SMART" id="SM01328"/>
    </source>
</evidence>
<keyword evidence="2" id="KW-0863">Zinc-finger</keyword>
<accession>A0A8J5JTT3</accession>
<dbReference type="InterPro" id="IPR027377">
    <property type="entry name" value="ZAR1/RTP1-5-like_Znf-3CxxC"/>
</dbReference>
<reference evidence="5" key="1">
    <citation type="journal article" date="2021" name="Sci. Adv.">
        <title>The American lobster genome reveals insights on longevity, neural, and immune adaptations.</title>
        <authorList>
            <person name="Polinski J.M."/>
            <person name="Zimin A.V."/>
            <person name="Clark K.F."/>
            <person name="Kohn A.B."/>
            <person name="Sadowski N."/>
            <person name="Timp W."/>
            <person name="Ptitsyn A."/>
            <person name="Khanna P."/>
            <person name="Romanova D.Y."/>
            <person name="Williams P."/>
            <person name="Greenwood S.J."/>
            <person name="Moroz L.L."/>
            <person name="Walt D.R."/>
            <person name="Bodnar A.G."/>
        </authorList>
    </citation>
    <scope>NUCLEOTIDE SEQUENCE</scope>
    <source>
        <strain evidence="5">GMGI-L3</strain>
    </source>
</reference>
<feature type="domain" description="3CxxC-type" evidence="4">
    <location>
        <begin position="14"/>
        <end position="80"/>
    </location>
</feature>
<dbReference type="Proteomes" id="UP000747542">
    <property type="component" value="Unassembled WGS sequence"/>
</dbReference>
<evidence type="ECO:0000313" key="5">
    <source>
        <dbReference type="EMBL" id="KAG7164116.1"/>
    </source>
</evidence>
<evidence type="ECO:0000256" key="1">
    <source>
        <dbReference type="ARBA" id="ARBA00022723"/>
    </source>
</evidence>
<sequence>MAGVGLTPYQGKMRACGMFHCKKCDKNWFSANSWANTFQKCKGCNGKIYPYKQFQPWKGTGARKGIPPHPQNLCQRCMKLGRFCGLTIRKYMAEE</sequence>
<evidence type="ECO:0000256" key="2">
    <source>
        <dbReference type="ARBA" id="ARBA00022771"/>
    </source>
</evidence>
<dbReference type="GO" id="GO:0008270">
    <property type="term" value="F:zinc ion binding"/>
    <property type="evidence" value="ECO:0007669"/>
    <property type="project" value="UniProtKB-KW"/>
</dbReference>
<evidence type="ECO:0000313" key="6">
    <source>
        <dbReference type="Proteomes" id="UP000747542"/>
    </source>
</evidence>
<gene>
    <name evidence="5" type="primary">Zcchc24-L2</name>
    <name evidence="5" type="ORF">Hamer_G014242</name>
</gene>
<protein>
    <submittedName>
        <fullName evidence="5">Zinc finger CCHC domain-containing protein 24-like 2</fullName>
    </submittedName>
</protein>
<dbReference type="AlphaFoldDB" id="A0A8J5JTT3"/>
<name>A0A8J5JTT3_HOMAM</name>
<dbReference type="InterPro" id="IPR033446">
    <property type="entry name" value="ZCCHC24_Znf-3CxxC"/>
</dbReference>
<organism evidence="5 6">
    <name type="scientific">Homarus americanus</name>
    <name type="common">American lobster</name>
    <dbReference type="NCBI Taxonomy" id="6706"/>
    <lineage>
        <taxon>Eukaryota</taxon>
        <taxon>Metazoa</taxon>
        <taxon>Ecdysozoa</taxon>
        <taxon>Arthropoda</taxon>
        <taxon>Crustacea</taxon>
        <taxon>Multicrustacea</taxon>
        <taxon>Malacostraca</taxon>
        <taxon>Eumalacostraca</taxon>
        <taxon>Eucarida</taxon>
        <taxon>Decapoda</taxon>
        <taxon>Pleocyemata</taxon>
        <taxon>Astacidea</taxon>
        <taxon>Nephropoidea</taxon>
        <taxon>Nephropidae</taxon>
        <taxon>Homarus</taxon>
    </lineage>
</organism>
<dbReference type="EMBL" id="JAHLQT010025553">
    <property type="protein sequence ID" value="KAG7164116.1"/>
    <property type="molecule type" value="Genomic_DNA"/>
</dbReference>